<evidence type="ECO:0000256" key="1">
    <source>
        <dbReference type="ARBA" id="ARBA00004123"/>
    </source>
</evidence>
<evidence type="ECO:0000256" key="5">
    <source>
        <dbReference type="ARBA" id="ARBA00023155"/>
    </source>
</evidence>
<dbReference type="PANTHER" id="PTHR45940:SF42">
    <property type="entry name" value="WUSCHEL-RELATED HOMEOBOX 3"/>
    <property type="match status" value="1"/>
</dbReference>
<keyword evidence="7 9" id="KW-0539">Nucleus</keyword>
<dbReference type="SMART" id="SM00389">
    <property type="entry name" value="HOX"/>
    <property type="match status" value="1"/>
</dbReference>
<organism evidence="12 13">
    <name type="scientific">Nyssa sinensis</name>
    <dbReference type="NCBI Taxonomy" id="561372"/>
    <lineage>
        <taxon>Eukaryota</taxon>
        <taxon>Viridiplantae</taxon>
        <taxon>Streptophyta</taxon>
        <taxon>Embryophyta</taxon>
        <taxon>Tracheophyta</taxon>
        <taxon>Spermatophyta</taxon>
        <taxon>Magnoliopsida</taxon>
        <taxon>eudicotyledons</taxon>
        <taxon>Gunneridae</taxon>
        <taxon>Pentapetalae</taxon>
        <taxon>asterids</taxon>
        <taxon>Cornales</taxon>
        <taxon>Nyssaceae</taxon>
        <taxon>Nyssa</taxon>
    </lineage>
</organism>
<dbReference type="Proteomes" id="UP000325577">
    <property type="component" value="Linkage Group LG0"/>
</dbReference>
<dbReference type="InterPro" id="IPR044555">
    <property type="entry name" value="WUSCHEL-like"/>
</dbReference>
<evidence type="ECO:0000313" key="13">
    <source>
        <dbReference type="Proteomes" id="UP000325577"/>
    </source>
</evidence>
<evidence type="ECO:0000256" key="4">
    <source>
        <dbReference type="ARBA" id="ARBA00023125"/>
    </source>
</evidence>
<dbReference type="PANTHER" id="PTHR45940">
    <property type="entry name" value="WUSCHEL-RELATED HOMEOBOX 1-RELATED"/>
    <property type="match status" value="1"/>
</dbReference>
<keyword evidence="3" id="KW-0805">Transcription regulation</keyword>
<keyword evidence="5 9" id="KW-0371">Homeobox</keyword>
<dbReference type="FunFam" id="1.10.10.60:FF:000146">
    <property type="entry name" value="WUSCHEL-related homeobox 4"/>
    <property type="match status" value="1"/>
</dbReference>
<dbReference type="EMBL" id="CM018031">
    <property type="protein sequence ID" value="KAA8549535.1"/>
    <property type="molecule type" value="Genomic_DNA"/>
</dbReference>
<dbReference type="Gene3D" id="1.10.10.60">
    <property type="entry name" value="Homeodomain-like"/>
    <property type="match status" value="1"/>
</dbReference>
<keyword evidence="4 9" id="KW-0238">DNA-binding</keyword>
<name>A0A5J5C2A3_9ASTE</name>
<accession>A0A5J5C2A3</accession>
<evidence type="ECO:0000259" key="11">
    <source>
        <dbReference type="PROSITE" id="PS50071"/>
    </source>
</evidence>
<dbReference type="GO" id="GO:0099402">
    <property type="term" value="P:plant organ development"/>
    <property type="evidence" value="ECO:0007669"/>
    <property type="project" value="InterPro"/>
</dbReference>
<evidence type="ECO:0000256" key="7">
    <source>
        <dbReference type="ARBA" id="ARBA00023242"/>
    </source>
</evidence>
<dbReference type="CDD" id="cd00086">
    <property type="entry name" value="homeodomain"/>
    <property type="match status" value="1"/>
</dbReference>
<dbReference type="SUPFAM" id="SSF46689">
    <property type="entry name" value="Homeodomain-like"/>
    <property type="match status" value="1"/>
</dbReference>
<evidence type="ECO:0000256" key="10">
    <source>
        <dbReference type="RuleBase" id="RU000682"/>
    </source>
</evidence>
<dbReference type="PROSITE" id="PS50071">
    <property type="entry name" value="HOMEOBOX_2"/>
    <property type="match status" value="1"/>
</dbReference>
<reference evidence="12 13" key="1">
    <citation type="submission" date="2019-09" db="EMBL/GenBank/DDBJ databases">
        <title>A chromosome-level genome assembly of the Chinese tupelo Nyssa sinensis.</title>
        <authorList>
            <person name="Yang X."/>
            <person name="Kang M."/>
            <person name="Yang Y."/>
            <person name="Xiong H."/>
            <person name="Wang M."/>
            <person name="Zhang Z."/>
            <person name="Wang Z."/>
            <person name="Wu H."/>
            <person name="Ma T."/>
            <person name="Liu J."/>
            <person name="Xi Z."/>
        </authorList>
    </citation>
    <scope>NUCLEOTIDE SEQUENCE [LARGE SCALE GENOMIC DNA]</scope>
    <source>
        <strain evidence="12">J267</strain>
        <tissue evidence="12">Leaf</tissue>
    </source>
</reference>
<dbReference type="GO" id="GO:0003700">
    <property type="term" value="F:DNA-binding transcription factor activity"/>
    <property type="evidence" value="ECO:0007669"/>
    <property type="project" value="InterPro"/>
</dbReference>
<feature type="domain" description="Homeobox" evidence="11">
    <location>
        <begin position="2"/>
        <end position="67"/>
    </location>
</feature>
<protein>
    <recommendedName>
        <fullName evidence="11">Homeobox domain-containing protein</fullName>
    </recommendedName>
</protein>
<comment type="subcellular location">
    <subcellularLocation>
        <location evidence="1 9 10">Nucleus</location>
    </subcellularLocation>
</comment>
<evidence type="ECO:0000256" key="8">
    <source>
        <dbReference type="ARBA" id="ARBA00024040"/>
    </source>
</evidence>
<dbReference type="Pfam" id="PF00046">
    <property type="entry name" value="Homeodomain"/>
    <property type="match status" value="1"/>
</dbReference>
<evidence type="ECO:0000256" key="2">
    <source>
        <dbReference type="ARBA" id="ARBA00022473"/>
    </source>
</evidence>
<keyword evidence="2" id="KW-0217">Developmental protein</keyword>
<dbReference type="GO" id="GO:0003677">
    <property type="term" value="F:DNA binding"/>
    <property type="evidence" value="ECO:0007669"/>
    <property type="project" value="UniProtKB-UniRule"/>
</dbReference>
<evidence type="ECO:0000256" key="6">
    <source>
        <dbReference type="ARBA" id="ARBA00023163"/>
    </source>
</evidence>
<dbReference type="GO" id="GO:0005634">
    <property type="term" value="C:nucleus"/>
    <property type="evidence" value="ECO:0007669"/>
    <property type="project" value="UniProtKB-SubCell"/>
</dbReference>
<feature type="DNA-binding region" description="Homeobox" evidence="9">
    <location>
        <begin position="4"/>
        <end position="68"/>
    </location>
</feature>
<dbReference type="AlphaFoldDB" id="A0A5J5C2A3"/>
<keyword evidence="6" id="KW-0804">Transcription</keyword>
<dbReference type="InterPro" id="IPR001356">
    <property type="entry name" value="HD"/>
</dbReference>
<keyword evidence="13" id="KW-1185">Reference proteome</keyword>
<evidence type="ECO:0000313" key="12">
    <source>
        <dbReference type="EMBL" id="KAA8549535.1"/>
    </source>
</evidence>
<evidence type="ECO:0000256" key="9">
    <source>
        <dbReference type="PROSITE-ProRule" id="PRU00108"/>
    </source>
</evidence>
<proteinExistence type="inferred from homology"/>
<evidence type="ECO:0000256" key="3">
    <source>
        <dbReference type="ARBA" id="ARBA00023015"/>
    </source>
</evidence>
<dbReference type="OrthoDB" id="1932526at2759"/>
<sequence>MSPAASSRWYPTPEQLMILEEMYRGGIRTPNASQIQQIAAHLSFYGKIEGKNVFYWFQNHKARDRQKLRRKLSKQLHQQQQQQEQLYLQQQHHNDQQNFHNHLLHYPEPPAYSSTIHQLSHYTSARFLPQGGVEDTSAQMMSYTWKLDLPEMGKMDKSMSRTYGRDWMMMTDVGPTTSCCNRPIKTLELFPITATSLKEECTPSPSKHISCSTSTN</sequence>
<gene>
    <name evidence="12" type="ORF">F0562_001447</name>
</gene>
<dbReference type="InterPro" id="IPR009057">
    <property type="entry name" value="Homeodomain-like_sf"/>
</dbReference>
<comment type="similarity">
    <text evidence="8">Belongs to the WUS homeobox family.</text>
</comment>